<comment type="caution">
    <text evidence="9">The sequence shown here is derived from an EMBL/GenBank/DDBJ whole genome shotgun (WGS) entry which is preliminary data.</text>
</comment>
<gene>
    <name evidence="9" type="ORF">GCM10010361_75120</name>
</gene>
<feature type="compositionally biased region" description="Basic and acidic residues" evidence="6">
    <location>
        <begin position="20"/>
        <end position="31"/>
    </location>
</feature>
<feature type="transmembrane region" description="Helical" evidence="7">
    <location>
        <begin position="572"/>
        <end position="592"/>
    </location>
</feature>
<dbReference type="Gene3D" id="3.60.15.10">
    <property type="entry name" value="Ribonuclease Z/Hydroxyacylglutathione hydrolase-like"/>
    <property type="match status" value="1"/>
</dbReference>
<feature type="transmembrane region" description="Helical" evidence="7">
    <location>
        <begin position="482"/>
        <end position="504"/>
    </location>
</feature>
<evidence type="ECO:0000256" key="2">
    <source>
        <dbReference type="ARBA" id="ARBA00022475"/>
    </source>
</evidence>
<evidence type="ECO:0000256" key="5">
    <source>
        <dbReference type="ARBA" id="ARBA00023136"/>
    </source>
</evidence>
<feature type="compositionally biased region" description="Pro residues" evidence="6">
    <location>
        <begin position="800"/>
        <end position="815"/>
    </location>
</feature>
<feature type="transmembrane region" description="Helical" evidence="7">
    <location>
        <begin position="110"/>
        <end position="129"/>
    </location>
</feature>
<keyword evidence="3 7" id="KW-0812">Transmembrane</keyword>
<keyword evidence="2" id="KW-1003">Cell membrane</keyword>
<feature type="compositionally biased region" description="Gly residues" evidence="6">
    <location>
        <begin position="226"/>
        <end position="237"/>
    </location>
</feature>
<keyword evidence="10" id="KW-1185">Reference proteome</keyword>
<feature type="transmembrane region" description="Helical" evidence="7">
    <location>
        <begin position="542"/>
        <end position="560"/>
    </location>
</feature>
<evidence type="ECO:0000313" key="9">
    <source>
        <dbReference type="EMBL" id="GAA0498544.1"/>
    </source>
</evidence>
<organism evidence="9 10">
    <name type="scientific">Streptomyces olivaceiscleroticus</name>
    <dbReference type="NCBI Taxonomy" id="68245"/>
    <lineage>
        <taxon>Bacteria</taxon>
        <taxon>Bacillati</taxon>
        <taxon>Actinomycetota</taxon>
        <taxon>Actinomycetes</taxon>
        <taxon>Kitasatosporales</taxon>
        <taxon>Streptomycetaceae</taxon>
        <taxon>Streptomyces</taxon>
    </lineage>
</organism>
<feature type="transmembrane region" description="Helical" evidence="7">
    <location>
        <begin position="341"/>
        <end position="360"/>
    </location>
</feature>
<feature type="compositionally biased region" description="Basic residues" evidence="6">
    <location>
        <begin position="970"/>
        <end position="979"/>
    </location>
</feature>
<evidence type="ECO:0000313" key="10">
    <source>
        <dbReference type="Proteomes" id="UP001500909"/>
    </source>
</evidence>
<feature type="transmembrane region" description="Helical" evidence="7">
    <location>
        <begin position="604"/>
        <end position="622"/>
    </location>
</feature>
<dbReference type="SMART" id="SM00849">
    <property type="entry name" value="Lactamase_B"/>
    <property type="match status" value="1"/>
</dbReference>
<feature type="transmembrane region" description="Helical" evidence="7">
    <location>
        <begin position="380"/>
        <end position="399"/>
    </location>
</feature>
<evidence type="ECO:0000256" key="7">
    <source>
        <dbReference type="SAM" id="Phobius"/>
    </source>
</evidence>
<feature type="transmembrane region" description="Helical" evidence="7">
    <location>
        <begin position="405"/>
        <end position="421"/>
    </location>
</feature>
<feature type="region of interest" description="Disordered" evidence="6">
    <location>
        <begin position="203"/>
        <end position="239"/>
    </location>
</feature>
<dbReference type="EMBL" id="BAAABY010000060">
    <property type="protein sequence ID" value="GAA0498544.1"/>
    <property type="molecule type" value="Genomic_DNA"/>
</dbReference>
<feature type="compositionally biased region" description="Basic residues" evidence="6">
    <location>
        <begin position="992"/>
        <end position="1003"/>
    </location>
</feature>
<evidence type="ECO:0000256" key="6">
    <source>
        <dbReference type="SAM" id="MobiDB-lite"/>
    </source>
</evidence>
<feature type="compositionally biased region" description="Low complexity" evidence="6">
    <location>
        <begin position="759"/>
        <end position="799"/>
    </location>
</feature>
<feature type="region of interest" description="Disordered" evidence="6">
    <location>
        <begin position="740"/>
        <end position="836"/>
    </location>
</feature>
<dbReference type="InterPro" id="IPR004477">
    <property type="entry name" value="ComEC_N"/>
</dbReference>
<dbReference type="Pfam" id="PF00753">
    <property type="entry name" value="Lactamase_B"/>
    <property type="match status" value="1"/>
</dbReference>
<sequence>MEPHTGASAAQHPGAPAEPHPGDPAEPRPGDPAEPDPAALDIGPEARQPAATSSEGPTDLRLVAPALAAWGAAALALDAPVLPLVLVTAGALTLAGLVLSRALRRRTGTLVAVAAVLLCAVAGAVSAALQGADLRRGPVPRLADQYARATVELEVTEDPHLARQRVRGAQRMPTVVVFAAEVRRVTAPGGAATLTRTPVLVVVPQRDRQDGRGPRGAEGADSEQGGPAGQSRGGGRGTAVADSWRALLPSTRVRVEARFAPPLPPTDRAAALLRVAADAPPPQRIGGPTPLQRLAGSLRAGLRDASEDLRPDARALLPGLVVGDTSRVTPELDDAFRATDLTHLLAVSGSNLTIVLALLIGPPHLAVRAERRGIAPRLGLSLRTTAVIGGAVALAFVVVCRPDPSVLRAAACGLITLLAIGSGRRRTLLPALAAAVLLLVLYDPWLARSYGFLLSVLATGALLTLAPRWSTALQRRRVPPRLAEVIAAAAAAQAVCAPVVVVLAARVGLVAVPCNLLAEVAVAPATVLGFAALAAAPVLPPLATALAWCAGWPTGWIATVARTGAELPGAEFGWPGGWSGGLLLAVAITVLVPIARMVLRRRELCVVCALLLVVLVVRPAPLSRLVTGWPPPGWRLAVCDVGQGDGLVLATGPGSALVVDTGPDPRAMNRCLQELDVRRIPLLVLTHFHADHVDGLPGALRGRSVGAVETTTREDPPDQAAFVRKTAAAHGVPMVRAVPGERRRTGPVTWEVLWPPAPTTVTAPTTGTTTAAPMASPVSMALTAPSAPSSALGAPSTSGEPPPPPGSPLPPPSPPAGQTADKTAGEAAVPATGFMPEGPNNASVALLVRTAGLTVLLLGDLEPPAQQELFAAHPNLRGIDVLKVAHHGSAYQDPAFMGALAPRLALISCGAGNPYGHPALSTLAALRIQGARVLRTDTDGAIAVTGSGTTGLAGVTSNGRRRYPVHRRTVPSRGRRGRTGVRDGIRRPTGSGRRRRARVCTSA</sequence>
<keyword evidence="4 7" id="KW-1133">Transmembrane helix</keyword>
<dbReference type="PANTHER" id="PTHR30619">
    <property type="entry name" value="DNA INTERNALIZATION/COMPETENCE PROTEIN COMEC/REC2"/>
    <property type="match status" value="1"/>
</dbReference>
<dbReference type="Pfam" id="PF03772">
    <property type="entry name" value="Competence"/>
    <property type="match status" value="1"/>
</dbReference>
<feature type="transmembrane region" description="Helical" evidence="7">
    <location>
        <begin position="516"/>
        <end position="535"/>
    </location>
</feature>
<dbReference type="InterPro" id="IPR001279">
    <property type="entry name" value="Metallo-B-lactamas"/>
</dbReference>
<protein>
    <recommendedName>
        <fullName evidence="8">Metallo-beta-lactamase domain-containing protein</fullName>
    </recommendedName>
</protein>
<keyword evidence="5 7" id="KW-0472">Membrane</keyword>
<feature type="transmembrane region" description="Helical" evidence="7">
    <location>
        <begin position="67"/>
        <end position="98"/>
    </location>
</feature>
<name>A0ABN1BIR6_9ACTN</name>
<comment type="subcellular location">
    <subcellularLocation>
        <location evidence="1">Cell membrane</location>
        <topology evidence="1">Multi-pass membrane protein</topology>
    </subcellularLocation>
</comment>
<feature type="transmembrane region" description="Helical" evidence="7">
    <location>
        <begin position="428"/>
        <end position="446"/>
    </location>
</feature>
<reference evidence="9 10" key="1">
    <citation type="journal article" date="2019" name="Int. J. Syst. Evol. Microbiol.">
        <title>The Global Catalogue of Microorganisms (GCM) 10K type strain sequencing project: providing services to taxonomists for standard genome sequencing and annotation.</title>
        <authorList>
            <consortium name="The Broad Institute Genomics Platform"/>
            <consortium name="The Broad Institute Genome Sequencing Center for Infectious Disease"/>
            <person name="Wu L."/>
            <person name="Ma J."/>
        </authorList>
    </citation>
    <scope>NUCLEOTIDE SEQUENCE [LARGE SCALE GENOMIC DNA]</scope>
    <source>
        <strain evidence="9 10">JCM 4805</strain>
    </source>
</reference>
<feature type="region of interest" description="Disordered" evidence="6">
    <location>
        <begin position="1"/>
        <end position="57"/>
    </location>
</feature>
<feature type="domain" description="Metallo-beta-lactamase" evidence="8">
    <location>
        <begin position="643"/>
        <end position="886"/>
    </location>
</feature>
<feature type="region of interest" description="Disordered" evidence="6">
    <location>
        <begin position="970"/>
        <end position="1003"/>
    </location>
</feature>
<evidence type="ECO:0000259" key="8">
    <source>
        <dbReference type="SMART" id="SM00849"/>
    </source>
</evidence>
<accession>A0ABN1BIR6</accession>
<feature type="compositionally biased region" description="Basic and acidic residues" evidence="6">
    <location>
        <begin position="205"/>
        <end position="215"/>
    </location>
</feature>
<evidence type="ECO:0000256" key="1">
    <source>
        <dbReference type="ARBA" id="ARBA00004651"/>
    </source>
</evidence>
<evidence type="ECO:0000256" key="3">
    <source>
        <dbReference type="ARBA" id="ARBA00022692"/>
    </source>
</evidence>
<dbReference type="PANTHER" id="PTHR30619:SF1">
    <property type="entry name" value="RECOMBINATION PROTEIN 2"/>
    <property type="match status" value="1"/>
</dbReference>
<evidence type="ECO:0000256" key="4">
    <source>
        <dbReference type="ARBA" id="ARBA00022989"/>
    </source>
</evidence>
<feature type="transmembrane region" description="Helical" evidence="7">
    <location>
        <begin position="452"/>
        <end position="470"/>
    </location>
</feature>
<dbReference type="Proteomes" id="UP001500909">
    <property type="component" value="Unassembled WGS sequence"/>
</dbReference>
<dbReference type="NCBIfam" id="TIGR00360">
    <property type="entry name" value="ComEC_N-term"/>
    <property type="match status" value="1"/>
</dbReference>
<proteinExistence type="predicted"/>
<dbReference type="InterPro" id="IPR052159">
    <property type="entry name" value="Competence_DNA_uptake"/>
</dbReference>
<dbReference type="InterPro" id="IPR036866">
    <property type="entry name" value="RibonucZ/Hydroxyglut_hydro"/>
</dbReference>
<dbReference type="SUPFAM" id="SSF56281">
    <property type="entry name" value="Metallo-hydrolase/oxidoreductase"/>
    <property type="match status" value="1"/>
</dbReference>